<dbReference type="InterPro" id="IPR055570">
    <property type="entry name" value="DUF7146"/>
</dbReference>
<reference evidence="2 3" key="1">
    <citation type="submission" date="2019-04" db="EMBL/GenBank/DDBJ databases">
        <authorList>
            <consortium name="Pathogen Informatics"/>
        </authorList>
    </citation>
    <scope>NUCLEOTIDE SEQUENCE [LARGE SCALE GENOMIC DNA]</scope>
    <source>
        <strain evidence="2 3">NCTC9239</strain>
    </source>
</reference>
<dbReference type="AlphaFoldDB" id="A0A4P1K3S3"/>
<proteinExistence type="predicted"/>
<evidence type="ECO:0000259" key="1">
    <source>
        <dbReference type="Pfam" id="PF23639"/>
    </source>
</evidence>
<gene>
    <name evidence="2" type="ORF">NCTC9239_01254</name>
</gene>
<protein>
    <submittedName>
        <fullName evidence="2">Uncharacterized protein conserved in bacteria</fullName>
    </submittedName>
</protein>
<accession>A0A4P1K3S3</accession>
<dbReference type="Proteomes" id="UP000309952">
    <property type="component" value="Chromosome"/>
</dbReference>
<evidence type="ECO:0000313" key="2">
    <source>
        <dbReference type="EMBL" id="VTO14026.1"/>
    </source>
</evidence>
<name>A0A4P1K3S3_9CAUL</name>
<dbReference type="RefSeq" id="WP_138141223.1">
    <property type="nucleotide sequence ID" value="NZ_LR588407.1"/>
</dbReference>
<dbReference type="KEGG" id="bvy:NCTC9239_01254"/>
<evidence type="ECO:0000313" key="3">
    <source>
        <dbReference type="Proteomes" id="UP000309952"/>
    </source>
</evidence>
<keyword evidence="3" id="KW-1185">Reference proteome</keyword>
<sequence length="381" mass="42411">MSGDNRPNVGRPLEITVREISAMLADRIDSVCRALGLTGAIVQGALLPRNPTRNDRNPGSFVIQLSGQRQGRWDEYATGDWGDALDLVAYIQFGRVDRASKREALTWAKRFLGVGDASHMDPAHSAKLRAAREEMERNTERAQALALNNMAKDRRRAQAMFLEAKPLAPGLPGWTYLTEERGIDLTRLERLPWAVRSHHAMRHVETDRTVPCLISALLFPDGSFGGVHRIFLEPDGRSKLKADPHVAVKKIWPRGWHGAFIPISRGATKLSPREAVKKGLTDECAYAEGVEDAFTVALLTPEWRVSAVGASANFAHVDPADSARAVIAIRDRDPSRRVRDGVTRKVDELRAKAEARDLPFFESWPARGFKDFNDMLRGVRS</sequence>
<feature type="domain" description="DUF7146" evidence="1">
    <location>
        <begin position="152"/>
        <end position="244"/>
    </location>
</feature>
<dbReference type="Pfam" id="PF23639">
    <property type="entry name" value="DUF7146"/>
    <property type="match status" value="1"/>
</dbReference>
<organism evidence="2 3">
    <name type="scientific">Brevundimonas vancanneytii</name>
    <dbReference type="NCBI Taxonomy" id="1325724"/>
    <lineage>
        <taxon>Bacteria</taxon>
        <taxon>Pseudomonadati</taxon>
        <taxon>Pseudomonadota</taxon>
        <taxon>Alphaproteobacteria</taxon>
        <taxon>Caulobacterales</taxon>
        <taxon>Caulobacteraceae</taxon>
        <taxon>Brevundimonas</taxon>
    </lineage>
</organism>
<dbReference type="EMBL" id="LR588407">
    <property type="protein sequence ID" value="VTO14026.1"/>
    <property type="molecule type" value="Genomic_DNA"/>
</dbReference>